<dbReference type="EMBL" id="JACHHY010000013">
    <property type="protein sequence ID" value="MBB5019069.1"/>
    <property type="molecule type" value="Genomic_DNA"/>
</dbReference>
<proteinExistence type="predicted"/>
<reference evidence="1 2" key="1">
    <citation type="submission" date="2020-08" db="EMBL/GenBank/DDBJ databases">
        <title>Genomic Encyclopedia of Type Strains, Phase IV (KMG-IV): sequencing the most valuable type-strain genomes for metagenomic binning, comparative biology and taxonomic classification.</title>
        <authorList>
            <person name="Goeker M."/>
        </authorList>
    </citation>
    <scope>NUCLEOTIDE SEQUENCE [LARGE SCALE GENOMIC DNA]</scope>
    <source>
        <strain evidence="1 2">DSM 27165</strain>
    </source>
</reference>
<dbReference type="Proteomes" id="UP000575898">
    <property type="component" value="Unassembled WGS sequence"/>
</dbReference>
<keyword evidence="2" id="KW-1185">Reference proteome</keyword>
<evidence type="ECO:0000313" key="2">
    <source>
        <dbReference type="Proteomes" id="UP000575898"/>
    </source>
</evidence>
<accession>A0A840MPP9</accession>
<gene>
    <name evidence="1" type="ORF">HNQ59_002367</name>
</gene>
<comment type="caution">
    <text evidence="1">The sequence shown here is derived from an EMBL/GenBank/DDBJ whole genome shotgun (WGS) entry which is preliminary data.</text>
</comment>
<sequence length="151" mass="17217">MPHTKLISPAGALDIDTHDLALTLRYVVIHHLQSGIEPPDWLADYREELYLSSWNDHQKSFFLGEDDDFELDQHPKRRQLLAKVLMAAEQALATQSGDNLITLLQTRLELDDMYEGIVGNVDDYFIQPIANPGELPLRIQQILKQVITLLS</sequence>
<name>A0A840MPP9_9PROT</name>
<dbReference type="RefSeq" id="WP_184039273.1">
    <property type="nucleotide sequence ID" value="NZ_JACHHY010000013.1"/>
</dbReference>
<dbReference type="AlphaFoldDB" id="A0A840MPP9"/>
<organism evidence="1 2">
    <name type="scientific">Chitinivorax tropicus</name>
    <dbReference type="NCBI Taxonomy" id="714531"/>
    <lineage>
        <taxon>Bacteria</taxon>
        <taxon>Pseudomonadati</taxon>
        <taxon>Pseudomonadota</taxon>
        <taxon>Betaproteobacteria</taxon>
        <taxon>Chitinivorax</taxon>
    </lineage>
</organism>
<evidence type="ECO:0000313" key="1">
    <source>
        <dbReference type="EMBL" id="MBB5019069.1"/>
    </source>
</evidence>
<protein>
    <submittedName>
        <fullName evidence="1">Uncharacterized protein</fullName>
    </submittedName>
</protein>